<gene>
    <name evidence="2" type="ORF">EZ437_18260</name>
</gene>
<organism evidence="2 3">
    <name type="scientific">Pedobacter psychroterrae</name>
    <dbReference type="NCBI Taxonomy" id="2530453"/>
    <lineage>
        <taxon>Bacteria</taxon>
        <taxon>Pseudomonadati</taxon>
        <taxon>Bacteroidota</taxon>
        <taxon>Sphingobacteriia</taxon>
        <taxon>Sphingobacteriales</taxon>
        <taxon>Sphingobacteriaceae</taxon>
        <taxon>Pedobacter</taxon>
    </lineage>
</organism>
<feature type="signal peptide" evidence="1">
    <location>
        <begin position="1"/>
        <end position="28"/>
    </location>
</feature>
<evidence type="ECO:0000313" key="2">
    <source>
        <dbReference type="EMBL" id="TCC98141.1"/>
    </source>
</evidence>
<dbReference type="Proteomes" id="UP000293347">
    <property type="component" value="Unassembled WGS sequence"/>
</dbReference>
<evidence type="ECO:0000313" key="3">
    <source>
        <dbReference type="Proteomes" id="UP000293347"/>
    </source>
</evidence>
<comment type="caution">
    <text evidence="2">The sequence shown here is derived from an EMBL/GenBank/DDBJ whole genome shotgun (WGS) entry which is preliminary data.</text>
</comment>
<proteinExistence type="predicted"/>
<dbReference type="AlphaFoldDB" id="A0A4R0NCS3"/>
<keyword evidence="3" id="KW-1185">Reference proteome</keyword>
<accession>A0A4R0NCS3</accession>
<reference evidence="2 3" key="1">
    <citation type="submission" date="2019-02" db="EMBL/GenBank/DDBJ databases">
        <title>Pedobacter sp. RP-1-14 sp. nov., isolated from Arctic soil.</title>
        <authorList>
            <person name="Dahal R.H."/>
        </authorList>
    </citation>
    <scope>NUCLEOTIDE SEQUENCE [LARGE SCALE GENOMIC DNA]</scope>
    <source>
        <strain evidence="2 3">RP-1-14</strain>
    </source>
</reference>
<name>A0A4R0NCS3_9SPHI</name>
<dbReference type="OrthoDB" id="876200at2"/>
<sequence length="236" mass="26681">MINYKRNCLAVLALLCLEISVNIGNASAQENVIVDTTYLDKAANKRSVSVSLQPLFMLISAGKIDIELQPAGKRHAYILTAEVYGGRVQDRSNGFDTRSNGDWDKVNGAGVGISQKFKFKNERSSPYVAYGLTYRYQEISFETEGFYPYEQDGLTYYDYGSLEKNLVISSGLATTVFGYQKIADDFVYDFYFGFGYKAQLKETDFMGLREYDDNIMNYAYKGFGMVAGFKIGFQFR</sequence>
<keyword evidence="1" id="KW-0732">Signal</keyword>
<protein>
    <recommendedName>
        <fullName evidence="4">Outer membrane protein with beta-barrel domain</fullName>
    </recommendedName>
</protein>
<dbReference type="EMBL" id="SJSL01000007">
    <property type="protein sequence ID" value="TCC98141.1"/>
    <property type="molecule type" value="Genomic_DNA"/>
</dbReference>
<evidence type="ECO:0000256" key="1">
    <source>
        <dbReference type="SAM" id="SignalP"/>
    </source>
</evidence>
<evidence type="ECO:0008006" key="4">
    <source>
        <dbReference type="Google" id="ProtNLM"/>
    </source>
</evidence>
<feature type="chain" id="PRO_5020753636" description="Outer membrane protein with beta-barrel domain" evidence="1">
    <location>
        <begin position="29"/>
        <end position="236"/>
    </location>
</feature>
<dbReference type="RefSeq" id="WP_131597516.1">
    <property type="nucleotide sequence ID" value="NZ_SJSL01000007.1"/>
</dbReference>